<proteinExistence type="inferred from homology"/>
<gene>
    <name evidence="5" type="ORF">EDC91_11834</name>
</gene>
<evidence type="ECO:0000259" key="2">
    <source>
        <dbReference type="Pfam" id="PF25917"/>
    </source>
</evidence>
<dbReference type="Proteomes" id="UP000294832">
    <property type="component" value="Unassembled WGS sequence"/>
</dbReference>
<dbReference type="InterPro" id="IPR058637">
    <property type="entry name" value="YknX-like_C"/>
</dbReference>
<dbReference type="GO" id="GO:1990281">
    <property type="term" value="C:efflux pump complex"/>
    <property type="evidence" value="ECO:0007669"/>
    <property type="project" value="TreeGrafter"/>
</dbReference>
<feature type="domain" description="CusB-like beta-barrel" evidence="3">
    <location>
        <begin position="199"/>
        <end position="268"/>
    </location>
</feature>
<dbReference type="Gene3D" id="1.10.287.470">
    <property type="entry name" value="Helix hairpin bin"/>
    <property type="match status" value="1"/>
</dbReference>
<comment type="similarity">
    <text evidence="1">Belongs to the membrane fusion protein (MFP) (TC 8.A.1) family.</text>
</comment>
<dbReference type="GO" id="GO:0015562">
    <property type="term" value="F:efflux transmembrane transporter activity"/>
    <property type="evidence" value="ECO:0007669"/>
    <property type="project" value="TreeGrafter"/>
</dbReference>
<dbReference type="Gene3D" id="2.40.420.20">
    <property type="match status" value="1"/>
</dbReference>
<dbReference type="InterPro" id="IPR058792">
    <property type="entry name" value="Beta-barrel_RND_2"/>
</dbReference>
<dbReference type="Gene3D" id="2.40.30.170">
    <property type="match status" value="1"/>
</dbReference>
<evidence type="ECO:0000256" key="1">
    <source>
        <dbReference type="ARBA" id="ARBA00009477"/>
    </source>
</evidence>
<evidence type="ECO:0000313" key="5">
    <source>
        <dbReference type="EMBL" id="TCN82566.1"/>
    </source>
</evidence>
<dbReference type="FunFam" id="2.40.30.170:FF:000010">
    <property type="entry name" value="Efflux RND transporter periplasmic adaptor subunit"/>
    <property type="match status" value="1"/>
</dbReference>
<dbReference type="PANTHER" id="PTHR30469:SF13">
    <property type="entry name" value="HAE1 FAMILY EFFLUX PUMP MFP COMPONENT"/>
    <property type="match status" value="1"/>
</dbReference>
<name>A0A4R2F991_9GAMM</name>
<dbReference type="Pfam" id="PF25917">
    <property type="entry name" value="BSH_RND"/>
    <property type="match status" value="1"/>
</dbReference>
<dbReference type="InterPro" id="IPR006143">
    <property type="entry name" value="RND_pump_MFP"/>
</dbReference>
<feature type="domain" description="YknX-like C-terminal permuted SH3-like" evidence="4">
    <location>
        <begin position="279"/>
        <end position="345"/>
    </location>
</feature>
<evidence type="ECO:0000259" key="4">
    <source>
        <dbReference type="Pfam" id="PF25989"/>
    </source>
</evidence>
<dbReference type="SUPFAM" id="SSF111369">
    <property type="entry name" value="HlyD-like secretion proteins"/>
    <property type="match status" value="1"/>
</dbReference>
<feature type="domain" description="Multidrug resistance protein MdtA-like barrel-sandwich hybrid" evidence="2">
    <location>
        <begin position="67"/>
        <end position="187"/>
    </location>
</feature>
<accession>A0A4R2F991</accession>
<dbReference type="RefSeq" id="WP_133039404.1">
    <property type="nucleotide sequence ID" value="NZ_SLWF01000018.1"/>
</dbReference>
<evidence type="ECO:0000259" key="3">
    <source>
        <dbReference type="Pfam" id="PF25954"/>
    </source>
</evidence>
<keyword evidence="6" id="KW-1185">Reference proteome</keyword>
<reference evidence="5 6" key="1">
    <citation type="submission" date="2019-03" db="EMBL/GenBank/DDBJ databases">
        <title>Freshwater and sediment microbial communities from various areas in North America, analyzing microbe dynamics in response to fracking.</title>
        <authorList>
            <person name="Lamendella R."/>
        </authorList>
    </citation>
    <scope>NUCLEOTIDE SEQUENCE [LARGE SCALE GENOMIC DNA]</scope>
    <source>
        <strain evidence="5 6">74A</strain>
    </source>
</reference>
<dbReference type="EMBL" id="SLWF01000018">
    <property type="protein sequence ID" value="TCN82566.1"/>
    <property type="molecule type" value="Genomic_DNA"/>
</dbReference>
<sequence>MKRIIFAIVIVGICAAGIYRWQTSAPEQTAPHNEKDRVIPVVTAEVADKELASDIKLVGKLSAEHSVYIAPQVAGKVETIAVRSNQQVITGQLLVALEDAKAAAAVMEAEAYLADEKRKLGEYEKLAHSDAITQTEIDAQRASVDIASARLASAKADLSYHHIKAPFNGIVGLVDFSRGKMVSQGDTLLSLDDLSLLRLDLQVPEAHLSQLSLGMEVSASSGAWPGEQFTGKVVAIDPRINEETLNVRTRVQFENPRNKLRPGMMLEAVMSFPPVHQPVIPVQALEYSGTKRFVYKVDDKQIAHRTEVHLGARVDNLVLITDGLQAGDQIVVQGLVNIRDGVHVKLLQTIPENPESSQTMKQEPGNAAL</sequence>
<dbReference type="Pfam" id="PF25989">
    <property type="entry name" value="YknX_C"/>
    <property type="match status" value="1"/>
</dbReference>
<dbReference type="OrthoDB" id="9806939at2"/>
<dbReference type="NCBIfam" id="TIGR01730">
    <property type="entry name" value="RND_mfp"/>
    <property type="match status" value="1"/>
</dbReference>
<dbReference type="Pfam" id="PF25954">
    <property type="entry name" value="Beta-barrel_RND_2"/>
    <property type="match status" value="1"/>
</dbReference>
<evidence type="ECO:0000313" key="6">
    <source>
        <dbReference type="Proteomes" id="UP000294832"/>
    </source>
</evidence>
<comment type="caution">
    <text evidence="5">The sequence shown here is derived from an EMBL/GenBank/DDBJ whole genome shotgun (WGS) entry which is preliminary data.</text>
</comment>
<protein>
    <submittedName>
        <fullName evidence="5">RND family efflux transporter MFP subunit</fullName>
    </submittedName>
</protein>
<dbReference type="AlphaFoldDB" id="A0A4R2F991"/>
<organism evidence="5 6">
    <name type="scientific">Shewanella fodinae</name>
    <dbReference type="NCBI Taxonomy" id="552357"/>
    <lineage>
        <taxon>Bacteria</taxon>
        <taxon>Pseudomonadati</taxon>
        <taxon>Pseudomonadota</taxon>
        <taxon>Gammaproteobacteria</taxon>
        <taxon>Alteromonadales</taxon>
        <taxon>Shewanellaceae</taxon>
        <taxon>Shewanella</taxon>
    </lineage>
</organism>
<dbReference type="Gene3D" id="2.40.50.100">
    <property type="match status" value="1"/>
</dbReference>
<dbReference type="InterPro" id="IPR058625">
    <property type="entry name" value="MdtA-like_BSH"/>
</dbReference>
<dbReference type="PANTHER" id="PTHR30469">
    <property type="entry name" value="MULTIDRUG RESISTANCE PROTEIN MDTA"/>
    <property type="match status" value="1"/>
</dbReference>